<gene>
    <name evidence="2" type="ORF">SAMN05421504_104392</name>
</gene>
<dbReference type="Proteomes" id="UP000199515">
    <property type="component" value="Unassembled WGS sequence"/>
</dbReference>
<evidence type="ECO:0000313" key="2">
    <source>
        <dbReference type="EMBL" id="SDY06424.1"/>
    </source>
</evidence>
<sequence length="128" mass="13396">MSNVNFLAVGVATVVAFVVSSTWYMVFGAARARLLGADPAEQAKPVPWKIGTEVVRTLVLAAVFAALLGSGSLGTAVLLGLGLWVGFPALILTGSVVWDDAPWRLAAIHAGDWLVKLLVIATVIGLWN</sequence>
<keyword evidence="1" id="KW-0472">Membrane</keyword>
<dbReference type="Pfam" id="PF08570">
    <property type="entry name" value="DUF1761"/>
    <property type="match status" value="1"/>
</dbReference>
<organism evidence="2 3">
    <name type="scientific">Amycolatopsis xylanica</name>
    <dbReference type="NCBI Taxonomy" id="589385"/>
    <lineage>
        <taxon>Bacteria</taxon>
        <taxon>Bacillati</taxon>
        <taxon>Actinomycetota</taxon>
        <taxon>Actinomycetes</taxon>
        <taxon>Pseudonocardiales</taxon>
        <taxon>Pseudonocardiaceae</taxon>
        <taxon>Amycolatopsis</taxon>
    </lineage>
</organism>
<evidence type="ECO:0008006" key="4">
    <source>
        <dbReference type="Google" id="ProtNLM"/>
    </source>
</evidence>
<dbReference type="STRING" id="589385.SAMN05421504_104392"/>
<dbReference type="InterPro" id="IPR013879">
    <property type="entry name" value="DUF1761"/>
</dbReference>
<dbReference type="AlphaFoldDB" id="A0A1H3GV96"/>
<feature type="transmembrane region" description="Helical" evidence="1">
    <location>
        <begin position="105"/>
        <end position="127"/>
    </location>
</feature>
<keyword evidence="3" id="KW-1185">Reference proteome</keyword>
<proteinExistence type="predicted"/>
<reference evidence="2 3" key="1">
    <citation type="submission" date="2016-10" db="EMBL/GenBank/DDBJ databases">
        <authorList>
            <person name="de Groot N.N."/>
        </authorList>
    </citation>
    <scope>NUCLEOTIDE SEQUENCE [LARGE SCALE GENOMIC DNA]</scope>
    <source>
        <strain evidence="2 3">CPCC 202699</strain>
    </source>
</reference>
<keyword evidence="1" id="KW-1133">Transmembrane helix</keyword>
<dbReference type="EMBL" id="FNON01000004">
    <property type="protein sequence ID" value="SDY06424.1"/>
    <property type="molecule type" value="Genomic_DNA"/>
</dbReference>
<name>A0A1H3GV96_9PSEU</name>
<evidence type="ECO:0000313" key="3">
    <source>
        <dbReference type="Proteomes" id="UP000199515"/>
    </source>
</evidence>
<protein>
    <recommendedName>
        <fullName evidence="4">DUF1761 domain-containing protein</fullName>
    </recommendedName>
</protein>
<dbReference type="RefSeq" id="WP_245757434.1">
    <property type="nucleotide sequence ID" value="NZ_FNON01000004.1"/>
</dbReference>
<keyword evidence="1" id="KW-0812">Transmembrane</keyword>
<accession>A0A1H3GV96</accession>
<evidence type="ECO:0000256" key="1">
    <source>
        <dbReference type="SAM" id="Phobius"/>
    </source>
</evidence>
<feature type="transmembrane region" description="Helical" evidence="1">
    <location>
        <begin position="6"/>
        <end position="26"/>
    </location>
</feature>